<dbReference type="EMBL" id="NCKV01038403">
    <property type="protein sequence ID" value="RWS18520.1"/>
    <property type="molecule type" value="Genomic_DNA"/>
</dbReference>
<keyword evidence="3 6" id="KW-0812">Transmembrane</keyword>
<gene>
    <name evidence="7" type="ORF">B4U80_09482</name>
</gene>
<comment type="similarity">
    <text evidence="2">Belongs to the nucleobase:cation symporter-2 (NCS2) (TC 2.A.40) family.</text>
</comment>
<reference evidence="7 8" key="1">
    <citation type="journal article" date="2018" name="Gigascience">
        <title>Genomes of trombidid mites reveal novel predicted allergens and laterally-transferred genes associated with secondary metabolism.</title>
        <authorList>
            <person name="Dong X."/>
            <person name="Chaisiri K."/>
            <person name="Xia D."/>
            <person name="Armstrong S.D."/>
            <person name="Fang Y."/>
            <person name="Donnelly M.J."/>
            <person name="Kadowaki T."/>
            <person name="McGarry J.W."/>
            <person name="Darby A.C."/>
            <person name="Makepeace B.L."/>
        </authorList>
    </citation>
    <scope>NUCLEOTIDE SEQUENCE [LARGE SCALE GENOMIC DNA]</scope>
    <source>
        <strain evidence="7">UoL-UT</strain>
    </source>
</reference>
<evidence type="ECO:0000256" key="6">
    <source>
        <dbReference type="SAM" id="Phobius"/>
    </source>
</evidence>
<evidence type="ECO:0000256" key="5">
    <source>
        <dbReference type="ARBA" id="ARBA00023136"/>
    </source>
</evidence>
<feature type="transmembrane region" description="Helical" evidence="6">
    <location>
        <begin position="105"/>
        <end position="122"/>
    </location>
</feature>
<dbReference type="STRING" id="299467.A0A443RTF9"/>
<protein>
    <submittedName>
        <fullName evidence="7">Solute carrier family 23 member 2-like protein</fullName>
    </submittedName>
</protein>
<dbReference type="PANTHER" id="PTHR11119">
    <property type="entry name" value="XANTHINE-URACIL / VITAMIN C PERMEASE FAMILY MEMBER"/>
    <property type="match status" value="1"/>
</dbReference>
<evidence type="ECO:0000256" key="2">
    <source>
        <dbReference type="ARBA" id="ARBA00008821"/>
    </source>
</evidence>
<dbReference type="InterPro" id="IPR006043">
    <property type="entry name" value="NCS2"/>
</dbReference>
<dbReference type="VEuPathDB" id="VectorBase:LDEU013520"/>
<evidence type="ECO:0000313" key="8">
    <source>
        <dbReference type="Proteomes" id="UP000288716"/>
    </source>
</evidence>
<dbReference type="GO" id="GO:0022857">
    <property type="term" value="F:transmembrane transporter activity"/>
    <property type="evidence" value="ECO:0007669"/>
    <property type="project" value="InterPro"/>
</dbReference>
<evidence type="ECO:0000256" key="4">
    <source>
        <dbReference type="ARBA" id="ARBA00022989"/>
    </source>
</evidence>
<feature type="transmembrane region" description="Helical" evidence="6">
    <location>
        <begin position="52"/>
        <end position="70"/>
    </location>
</feature>
<sequence>LPIIQGPTFTFLIPTLSILSLPQWKCDLQNINETNTEEYSEAWKMRMREVQGALIVASLVEVIIGCTGIMGLLLQFITPLSIVPAISLIGLSLFQEAAGPAGQNWLFSGLTMILLILFSQYLNKVKLQTPFYSRKQKFHLKPVKIFEIF</sequence>
<dbReference type="Pfam" id="PF00860">
    <property type="entry name" value="Xan_ur_permease"/>
    <property type="match status" value="1"/>
</dbReference>
<feature type="non-terminal residue" evidence="7">
    <location>
        <position position="149"/>
    </location>
</feature>
<evidence type="ECO:0000313" key="7">
    <source>
        <dbReference type="EMBL" id="RWS18520.1"/>
    </source>
</evidence>
<proteinExistence type="inferred from homology"/>
<dbReference type="OrthoDB" id="1641903at2759"/>
<feature type="non-terminal residue" evidence="7">
    <location>
        <position position="1"/>
    </location>
</feature>
<dbReference type="AlphaFoldDB" id="A0A443RTF9"/>
<name>A0A443RTF9_9ACAR</name>
<evidence type="ECO:0000256" key="1">
    <source>
        <dbReference type="ARBA" id="ARBA00004141"/>
    </source>
</evidence>
<accession>A0A443RTF9</accession>
<organism evidence="7 8">
    <name type="scientific">Leptotrombidium deliense</name>
    <dbReference type="NCBI Taxonomy" id="299467"/>
    <lineage>
        <taxon>Eukaryota</taxon>
        <taxon>Metazoa</taxon>
        <taxon>Ecdysozoa</taxon>
        <taxon>Arthropoda</taxon>
        <taxon>Chelicerata</taxon>
        <taxon>Arachnida</taxon>
        <taxon>Acari</taxon>
        <taxon>Acariformes</taxon>
        <taxon>Trombidiformes</taxon>
        <taxon>Prostigmata</taxon>
        <taxon>Anystina</taxon>
        <taxon>Parasitengona</taxon>
        <taxon>Trombiculoidea</taxon>
        <taxon>Trombiculidae</taxon>
        <taxon>Leptotrombidium</taxon>
    </lineage>
</organism>
<keyword evidence="8" id="KW-1185">Reference proteome</keyword>
<comment type="subcellular location">
    <subcellularLocation>
        <location evidence="1">Membrane</location>
        <topology evidence="1">Multi-pass membrane protein</topology>
    </subcellularLocation>
</comment>
<keyword evidence="5 6" id="KW-0472">Membrane</keyword>
<keyword evidence="4 6" id="KW-1133">Transmembrane helix</keyword>
<dbReference type="GO" id="GO:0016020">
    <property type="term" value="C:membrane"/>
    <property type="evidence" value="ECO:0007669"/>
    <property type="project" value="UniProtKB-SubCell"/>
</dbReference>
<evidence type="ECO:0000256" key="3">
    <source>
        <dbReference type="ARBA" id="ARBA00022692"/>
    </source>
</evidence>
<comment type="caution">
    <text evidence="7">The sequence shown here is derived from an EMBL/GenBank/DDBJ whole genome shotgun (WGS) entry which is preliminary data.</text>
</comment>
<dbReference type="Proteomes" id="UP000288716">
    <property type="component" value="Unassembled WGS sequence"/>
</dbReference>